<dbReference type="Proteomes" id="UP000077051">
    <property type="component" value="Unassembled WGS sequence"/>
</dbReference>
<organism evidence="2 3">
    <name type="scientific">Mucor lusitanicus CBS 277.49</name>
    <dbReference type="NCBI Taxonomy" id="747725"/>
    <lineage>
        <taxon>Eukaryota</taxon>
        <taxon>Fungi</taxon>
        <taxon>Fungi incertae sedis</taxon>
        <taxon>Mucoromycota</taxon>
        <taxon>Mucoromycotina</taxon>
        <taxon>Mucoromycetes</taxon>
        <taxon>Mucorales</taxon>
        <taxon>Mucorineae</taxon>
        <taxon>Mucoraceae</taxon>
        <taxon>Mucor</taxon>
    </lineage>
</organism>
<dbReference type="OrthoDB" id="2287584at2759"/>
<protein>
    <submittedName>
        <fullName evidence="2">Uncharacterized protein</fullName>
    </submittedName>
</protein>
<dbReference type="AlphaFoldDB" id="A0A168N1I3"/>
<evidence type="ECO:0000256" key="1">
    <source>
        <dbReference type="SAM" id="MobiDB-lite"/>
    </source>
</evidence>
<gene>
    <name evidence="2" type="ORF">MUCCIDRAFT_155958</name>
</gene>
<comment type="caution">
    <text evidence="2">The sequence shown here is derived from an EMBL/GenBank/DDBJ whole genome shotgun (WGS) entry which is preliminary data.</text>
</comment>
<accession>A0A168N1I3</accession>
<proteinExistence type="predicted"/>
<feature type="region of interest" description="Disordered" evidence="1">
    <location>
        <begin position="13"/>
        <end position="38"/>
    </location>
</feature>
<reference evidence="2 3" key="1">
    <citation type="submission" date="2015-06" db="EMBL/GenBank/DDBJ databases">
        <title>Expansion of signal transduction pathways in fungi by whole-genome duplication.</title>
        <authorList>
            <consortium name="DOE Joint Genome Institute"/>
            <person name="Corrochano L.M."/>
            <person name="Kuo A."/>
            <person name="Marcet-Houben M."/>
            <person name="Polaino S."/>
            <person name="Salamov A."/>
            <person name="Villalobos J.M."/>
            <person name="Alvarez M.I."/>
            <person name="Avalos J."/>
            <person name="Benito E.P."/>
            <person name="Benoit I."/>
            <person name="Burger G."/>
            <person name="Camino L.P."/>
            <person name="Canovas D."/>
            <person name="Cerda-Olmedo E."/>
            <person name="Cheng J.-F."/>
            <person name="Dominguez A."/>
            <person name="Elias M."/>
            <person name="Eslava A.P."/>
            <person name="Glaser F."/>
            <person name="Grimwood J."/>
            <person name="Gutierrez G."/>
            <person name="Heitman J."/>
            <person name="Henrissat B."/>
            <person name="Iturriaga E.A."/>
            <person name="Lang B.F."/>
            <person name="Lavin J.L."/>
            <person name="Lee S."/>
            <person name="Li W."/>
            <person name="Lindquist E."/>
            <person name="Lopez-Garcia S."/>
            <person name="Luque E.M."/>
            <person name="Marcos A.T."/>
            <person name="Martin J."/>
            <person name="Mccluskey K."/>
            <person name="Medina H.R."/>
            <person name="Miralles-Duran A."/>
            <person name="Miyazaki A."/>
            <person name="Munoz-Torres E."/>
            <person name="Oguiza J.A."/>
            <person name="Ohm R."/>
            <person name="Olmedo M."/>
            <person name="Orejas M."/>
            <person name="Ortiz-Castellanos L."/>
            <person name="Pisabarro A.G."/>
            <person name="Rodriguez-Romero J."/>
            <person name="Ruiz-Herrera J."/>
            <person name="Ruiz-Vazquez R."/>
            <person name="Sanz C."/>
            <person name="Schackwitz W."/>
            <person name="Schmutz J."/>
            <person name="Shahriari M."/>
            <person name="Shelest E."/>
            <person name="Silva-Franco F."/>
            <person name="Soanes D."/>
            <person name="Syed K."/>
            <person name="Tagua V.G."/>
            <person name="Talbot N.J."/>
            <person name="Thon M."/>
            <person name="De Vries R.P."/>
            <person name="Wiebenga A."/>
            <person name="Yadav J.S."/>
            <person name="Braun E.L."/>
            <person name="Baker S."/>
            <person name="Garre V."/>
            <person name="Horwitz B."/>
            <person name="Torres-Martinez S."/>
            <person name="Idnurm A."/>
            <person name="Herrera-Estrella A."/>
            <person name="Gabaldon T."/>
            <person name="Grigoriev I.V."/>
        </authorList>
    </citation>
    <scope>NUCLEOTIDE SEQUENCE [LARGE SCALE GENOMIC DNA]</scope>
    <source>
        <strain evidence="2 3">CBS 277.49</strain>
    </source>
</reference>
<evidence type="ECO:0000313" key="3">
    <source>
        <dbReference type="Proteomes" id="UP000077051"/>
    </source>
</evidence>
<dbReference type="VEuPathDB" id="FungiDB:MUCCIDRAFT_155958"/>
<dbReference type="EMBL" id="AMYB01000003">
    <property type="protein sequence ID" value="OAD05657.1"/>
    <property type="molecule type" value="Genomic_DNA"/>
</dbReference>
<dbReference type="STRING" id="747725.A0A168N1I3"/>
<evidence type="ECO:0000313" key="2">
    <source>
        <dbReference type="EMBL" id="OAD05657.1"/>
    </source>
</evidence>
<sequence length="165" mass="18614">MLKRGLSMLGGLFGQGGGGGHRDDFNGGPPHPMFGNFSAPIQAQSKKEAKLQRQYEELGTFYCWRRMEGPDQHFESFNIENQKLIKKKLNKPQPQTQIMLKKEKKLPGEIMIDLQQNRGCYLVKMGGDPVVVMLEIEQKSYGGGNNYVFGGDAQQQQQQQGPPQW</sequence>
<name>A0A168N1I3_MUCCL</name>
<keyword evidence="3" id="KW-1185">Reference proteome</keyword>